<reference evidence="1 2" key="2">
    <citation type="journal article" date="2021" name="Microorganisms">
        <title>The Ever-Expanding Pseudomonas Genus: Description of 43 New Species and Partition of the Pseudomonas putida Group.</title>
        <authorList>
            <person name="Girard L."/>
            <person name="Lood C."/>
            <person name="Hofte M."/>
            <person name="Vandamme P."/>
            <person name="Rokni-Zadeh H."/>
            <person name="van Noort V."/>
            <person name="Lavigne R."/>
            <person name="De Mot R."/>
        </authorList>
    </citation>
    <scope>NUCLEOTIDE SEQUENCE [LARGE SCALE GENOMIC DNA]</scope>
    <source>
        <strain evidence="1 2">SWRI65</strain>
    </source>
</reference>
<reference evidence="1 2" key="1">
    <citation type="journal article" date="2020" name="Microorganisms">
        <title>Reliable Identification of Environmental Pseudomonas Isolates Using the rpoD Gene.</title>
        <authorList>
            <consortium name="The Broad Institute Genome Sequencing Platform"/>
            <person name="Girard L."/>
            <person name="Lood C."/>
            <person name="Rokni-Zadeh H."/>
            <person name="van Noort V."/>
            <person name="Lavigne R."/>
            <person name="De Mot R."/>
        </authorList>
    </citation>
    <scope>NUCLEOTIDE SEQUENCE [LARGE SCALE GENOMIC DNA]</scope>
    <source>
        <strain evidence="1 2">SWRI65</strain>
    </source>
</reference>
<name>A0A9E6NXN6_9PSED</name>
<organism evidence="1 2">
    <name type="scientific">Pseudomonas hamedanensis</name>
    <dbReference type="NCBI Taxonomy" id="2745504"/>
    <lineage>
        <taxon>Bacteria</taxon>
        <taxon>Pseudomonadati</taxon>
        <taxon>Pseudomonadota</taxon>
        <taxon>Gammaproteobacteria</taxon>
        <taxon>Pseudomonadales</taxon>
        <taxon>Pseudomonadaceae</taxon>
        <taxon>Pseudomonas</taxon>
    </lineage>
</organism>
<dbReference type="EMBL" id="CP077091">
    <property type="protein sequence ID" value="QXI15826.1"/>
    <property type="molecule type" value="Genomic_DNA"/>
</dbReference>
<accession>A0A9E6NXN6</accession>
<dbReference type="KEGG" id="phv:HU739_018120"/>
<protein>
    <submittedName>
        <fullName evidence="1">Uncharacterized protein</fullName>
    </submittedName>
</protein>
<keyword evidence="2" id="KW-1185">Reference proteome</keyword>
<gene>
    <name evidence="1" type="ORF">HU739_018120</name>
</gene>
<dbReference type="AlphaFoldDB" id="A0A9E6NXN6"/>
<evidence type="ECO:0000313" key="1">
    <source>
        <dbReference type="EMBL" id="QXI15826.1"/>
    </source>
</evidence>
<proteinExistence type="predicted"/>
<evidence type="ECO:0000313" key="2">
    <source>
        <dbReference type="Proteomes" id="UP000631521"/>
    </source>
</evidence>
<dbReference type="RefSeq" id="WP_186546141.1">
    <property type="nucleotide sequence ID" value="NZ_CP077091.1"/>
</dbReference>
<dbReference type="Proteomes" id="UP000631521">
    <property type="component" value="Chromosome"/>
</dbReference>
<sequence length="143" mass="15989">MSHSQSKEFSLEFFEGSKKALQGQITVEVDGQQQKFPVIHAEVRANDIFLDFEMSGGDPGRNNIIGMVIGKAYLNKRVEFVGHGDPVYLLFQDSVQEWVAIEGWIRVEWQEGSKKIAGLLDNVQGDRDGNSKLTAGKFEVTLD</sequence>